<keyword evidence="3" id="KW-1185">Reference proteome</keyword>
<gene>
    <name evidence="2" type="ORF">G7Y89_g401</name>
</gene>
<feature type="region of interest" description="Disordered" evidence="1">
    <location>
        <begin position="107"/>
        <end position="181"/>
    </location>
</feature>
<dbReference type="AlphaFoldDB" id="A0A8H4RYV7"/>
<dbReference type="EMBL" id="JAAMPI010000014">
    <property type="protein sequence ID" value="KAF4637686.1"/>
    <property type="molecule type" value="Genomic_DNA"/>
</dbReference>
<protein>
    <submittedName>
        <fullName evidence="2">Uncharacterized protein</fullName>
    </submittedName>
</protein>
<evidence type="ECO:0000313" key="3">
    <source>
        <dbReference type="Proteomes" id="UP000566819"/>
    </source>
</evidence>
<organism evidence="2 3">
    <name type="scientific">Cudoniella acicularis</name>
    <dbReference type="NCBI Taxonomy" id="354080"/>
    <lineage>
        <taxon>Eukaryota</taxon>
        <taxon>Fungi</taxon>
        <taxon>Dikarya</taxon>
        <taxon>Ascomycota</taxon>
        <taxon>Pezizomycotina</taxon>
        <taxon>Leotiomycetes</taxon>
        <taxon>Helotiales</taxon>
        <taxon>Tricladiaceae</taxon>
        <taxon>Cudoniella</taxon>
    </lineage>
</organism>
<evidence type="ECO:0000313" key="2">
    <source>
        <dbReference type="EMBL" id="KAF4637686.1"/>
    </source>
</evidence>
<feature type="compositionally biased region" description="Basic and acidic residues" evidence="1">
    <location>
        <begin position="129"/>
        <end position="164"/>
    </location>
</feature>
<name>A0A8H4RYV7_9HELO</name>
<reference evidence="2 3" key="1">
    <citation type="submission" date="2020-03" db="EMBL/GenBank/DDBJ databases">
        <title>Draft Genome Sequence of Cudoniella acicularis.</title>
        <authorList>
            <person name="Buettner E."/>
            <person name="Kellner H."/>
        </authorList>
    </citation>
    <scope>NUCLEOTIDE SEQUENCE [LARGE SCALE GENOMIC DNA]</scope>
    <source>
        <strain evidence="2 3">DSM 108380</strain>
    </source>
</reference>
<evidence type="ECO:0000256" key="1">
    <source>
        <dbReference type="SAM" id="MobiDB-lite"/>
    </source>
</evidence>
<proteinExistence type="predicted"/>
<accession>A0A8H4RYV7</accession>
<comment type="caution">
    <text evidence="2">The sequence shown here is derived from an EMBL/GenBank/DDBJ whole genome shotgun (WGS) entry which is preliminary data.</text>
</comment>
<sequence length="195" mass="23003">MSVLGESTWLLRMMHSRRYGTTFRVQPLGELNQEFSEGYKFGYSQVAMLHHRNPKSSFSNGDSQYDRRTAIGFVDLSSHPGELTGYPLGQFVPKGKITIDRRLAHHHNPSSAYQSQAAPKYVASSPDTYLRENWERQRQQDEDMRIKMMRQNQDDRDREARYEADQQQQADDAAQKQRDNNDYWQQQQQQYNNNY</sequence>
<dbReference type="Proteomes" id="UP000566819">
    <property type="component" value="Unassembled WGS sequence"/>
</dbReference>